<feature type="domain" description="Hint" evidence="3">
    <location>
        <begin position="2037"/>
        <end position="2139"/>
    </location>
</feature>
<gene>
    <name evidence="4" type="ORF">EV186_10879</name>
</gene>
<dbReference type="Pfam" id="PF05593">
    <property type="entry name" value="RHS_repeat"/>
    <property type="match status" value="2"/>
</dbReference>
<dbReference type="Proteomes" id="UP000295444">
    <property type="component" value="Unassembled WGS sequence"/>
</dbReference>
<dbReference type="SUPFAM" id="SSF51294">
    <property type="entry name" value="Hedgehog/intein (Hint) domain"/>
    <property type="match status" value="1"/>
</dbReference>
<evidence type="ECO:0000256" key="2">
    <source>
        <dbReference type="SAM" id="SignalP"/>
    </source>
</evidence>
<dbReference type="CDD" id="cd00081">
    <property type="entry name" value="Hint"/>
    <property type="match status" value="1"/>
</dbReference>
<dbReference type="PROSITE" id="PS50818">
    <property type="entry name" value="INTEIN_C_TER"/>
    <property type="match status" value="1"/>
</dbReference>
<dbReference type="PANTHER" id="PTHR32305:SF17">
    <property type="entry name" value="TRNA NUCLEASE WAPA"/>
    <property type="match status" value="1"/>
</dbReference>
<dbReference type="EMBL" id="SNXZ01000008">
    <property type="protein sequence ID" value="TDP91869.1"/>
    <property type="molecule type" value="Genomic_DNA"/>
</dbReference>
<dbReference type="InterPro" id="IPR050708">
    <property type="entry name" value="T6SS_VgrG/RHS"/>
</dbReference>
<dbReference type="InterPro" id="IPR003587">
    <property type="entry name" value="Hint_dom_N"/>
</dbReference>
<dbReference type="RefSeq" id="WP_133853451.1">
    <property type="nucleotide sequence ID" value="NZ_SNXZ01000008.1"/>
</dbReference>
<protein>
    <submittedName>
        <fullName evidence="4">RHS repeat-associated protein</fullName>
    </submittedName>
</protein>
<dbReference type="InterPro" id="IPR031325">
    <property type="entry name" value="RHS_repeat"/>
</dbReference>
<dbReference type="Gene3D" id="2.180.10.10">
    <property type="entry name" value="RHS repeat-associated core"/>
    <property type="match status" value="2"/>
</dbReference>
<dbReference type="InterPro" id="IPR006530">
    <property type="entry name" value="YD"/>
</dbReference>
<comment type="caution">
    <text evidence="4">The sequence shown here is derived from an EMBL/GenBank/DDBJ whole genome shotgun (WGS) entry which is preliminary data.</text>
</comment>
<dbReference type="InterPro" id="IPR036844">
    <property type="entry name" value="Hint_dom_sf"/>
</dbReference>
<dbReference type="GO" id="GO:0004519">
    <property type="term" value="F:endonuclease activity"/>
    <property type="evidence" value="ECO:0007669"/>
    <property type="project" value="InterPro"/>
</dbReference>
<reference evidence="4 5" key="1">
    <citation type="submission" date="2019-03" db="EMBL/GenBank/DDBJ databases">
        <title>Genomic Encyclopedia of Type Strains, Phase IV (KMG-IV): sequencing the most valuable type-strain genomes for metagenomic binning, comparative biology and taxonomic classification.</title>
        <authorList>
            <person name="Goeker M."/>
        </authorList>
    </citation>
    <scope>NUCLEOTIDE SEQUENCE [LARGE SCALE GENOMIC DNA]</scope>
    <source>
        <strain evidence="4 5">DSM 45361</strain>
    </source>
</reference>
<evidence type="ECO:0000259" key="3">
    <source>
        <dbReference type="SMART" id="SM00306"/>
    </source>
</evidence>
<dbReference type="Pfam" id="PF07591">
    <property type="entry name" value="PT-HINT"/>
    <property type="match status" value="1"/>
</dbReference>
<dbReference type="GO" id="GO:0008270">
    <property type="term" value="F:zinc ion binding"/>
    <property type="evidence" value="ECO:0007669"/>
    <property type="project" value="InterPro"/>
</dbReference>
<keyword evidence="5" id="KW-1185">Reference proteome</keyword>
<dbReference type="PANTHER" id="PTHR32305">
    <property type="match status" value="1"/>
</dbReference>
<evidence type="ECO:0000313" key="4">
    <source>
        <dbReference type="EMBL" id="TDP91869.1"/>
    </source>
</evidence>
<keyword evidence="2" id="KW-0732">Signal</keyword>
<dbReference type="InterPro" id="IPR002711">
    <property type="entry name" value="HNH"/>
</dbReference>
<dbReference type="NCBIfam" id="TIGR01643">
    <property type="entry name" value="YD_repeat_2x"/>
    <property type="match status" value="2"/>
</dbReference>
<feature type="region of interest" description="Disordered" evidence="1">
    <location>
        <begin position="1853"/>
        <end position="1872"/>
    </location>
</feature>
<feature type="compositionally biased region" description="Polar residues" evidence="1">
    <location>
        <begin position="1612"/>
        <end position="1630"/>
    </location>
</feature>
<dbReference type="InterPro" id="IPR022385">
    <property type="entry name" value="Rhs_assc_core"/>
</dbReference>
<dbReference type="Gene3D" id="2.170.16.10">
    <property type="entry name" value="Hedgehog/Intein (Hint) domain"/>
    <property type="match status" value="1"/>
</dbReference>
<evidence type="ECO:0000256" key="1">
    <source>
        <dbReference type="SAM" id="MobiDB-lite"/>
    </source>
</evidence>
<sequence>MSVRSRFGRFTRLCAAVSALVLLVSTQDALATPPEKQGLGWSLPALQKERSVAVHNVPTRPLPADKAAEAAKRPRVQPHWPAATDAEVALATGAQAKGAGVQSAAPNTPIRVGYAKAATATATMAPAKVALHVTDQSASTKLGLSGVVFSVRDTPGAAAHAPVRVSVDYGSFADAYGGGWADRLRLVRLPACALTTPQKPSCRTQTVLPAPDNNRGAHTVSAELTMSTSDNYVLAATAGTSGSAGDLTAQPLSPAGSWSAGGSSGDFNYSYPFSTVPSVDGTTLSVGLSYSSGMVDGRTSATNNQASIVGDGWDLSTGGYLERHYKSCAEDLGGNNGQTKTGDQCWGVDNATLVLGGRSTELVKDKDSGDWHAKTDDGSTIELKSGAANGAWNGQYWQVTTTDGTKYVFGSNRVPGWSDGDPTTQSAWTVPVFGNNEGEPCYHAGDFAGSWCNQAWRWNLDYSVDPHGNLATYYYQPEKNNYALNLDPNGHGTEYTVGGYPLRIDYGLHVNTDGTVDPATARVKFDVAERCLPDSGFACDPAQLKKDTAYRWPDVPFDQLCAQGATCTSASAAFFTRKRLTAVHSQVSTGGGSFADVDVWALRQSFPGTGDASPSSLWLADITHTGKGDGGSITLQPTSFSGYIFANRVDTSNDDYSPITRYRIIGVANETGGYLGVAYSAPDCVPGSKMPPSPQADEFRCYASYWSPPTATDPVLDWFHKYVVTDVVQVDQTGGAPDVKTHYDYLGGAAWHYDEGEFTPAKYKTWGEWRGYQTVRTTVGEPGTAQLISETLYLRGMDGDHLPSGVRHPDPVADLDGGTIVDQDPLQGFARESRTYRGTTLESASISDPWLKGPIATSTDGLLKAYRQLVSTVRGRTLLGDGSFRRTKVVTTFDDLGLVTSQENQGDVAVPGDDTCTKTTYAPNTAKGLLDRASEVVMFAGLCSGTASATNVITDVRTSYDGHAFGTGPDTGDITKVETLDTWDATGPHFVATARNTYDKYGRQLTSTDIEDNQTTTAFTPATGGPVTAITETNQLGWQSTTTLETSRGYPTKSVDVNGVSTDITYDALGRKTAVWSPGRSKSAGASASAQFSYTDSRTVPDAVLTKSVQDDGNYTSSYAIYDGLGRLRQTQTPGQGGGRVVADSIYDSRGLQVKTNNAYFNSDSGPTATLVAVADNDVPNQTVVEYDGRGRPVKSTYRSKGAEQWHSSVIYGGDRTTVIPPPGGNPQTTVTDIEGNVLQQLQYTNGYTVGAQNPADVTTYAYNAGGAVTSMTDSSGNVWRYGYDLRGRKISQHDPDAGDSTFTYDTAGNLVSTTDGRGKKLVYTYDKLDRRTAEYAGTVSDSTKLASWTYDTLTHGKGLPVASTRYVGTAKYVNKVVSYDVFSRPTATQVDIPTVEGAELGGKSYKFTTTYTATGAVAETGSPAAGNLNAETVVHTYTATGLPATTYAVDPTSEAITPLVSETDYTSFNEVSRMQLDGEKSTANVWITQTYQDGTRRPLTTQVDRAKQVNHTVALRTYGYDDAGKVTRIADAPEGQAPDVQCFAYDYLDRMSQAWTPASGDCGTQPAADALGGVAPYWQSYAFDKTGNRTSEVDHNVAGDVTKTYAYPASGAQSSGPHQLQSVSTVGPNGTAQDTYTYDASGDLKTRDVGGDTETFGYDDEGHLASSTSPSGNSIYVYSADGDRLVTHDPSGITISVGDLELFEAAGTHTVTATRFYEHGGGLVAEKSGSGVLTWMVGDQHGTGDLSIKAGTLTTTSRHFDPFGNTRGTPPPSWVDKHGFVGGYQDTTGLTHLGAREYDASTGRFTKADPLLDQGDPQQWNGYAYANNAPATSSDPSGEIIGWDMGPDYNMPGISHGGGDGSKSSTPTPEVEAAGNAHREAVAIVHKSKFQVFVDAAGELVKSLIGWDDIQGCFADGNFGSCVMTLINLIPWTKAFKAPEIISGFWRGARALITFKKDVARAEKVIVDTERVLNDANRAANEATAGARAEAQAEAARVRQATKDAKAGGKSDNAGGAGERDHASGDSGGREAPAGCNSFVPGTQVVMADGSHKPIESLHLGDKVKATDPATGKTTVRKVVATFVHTDEFTQTVLTIRGADGTIATLQATDWHPVWDDDQHGWVPIAQLPVGDHLDSLDGTHPVVVSVDHVTVAVLVHNFTIDAVHTYTVLAGTISILVHNCDRAGLDFTDAERQKVYDANAAKNGGVHRCDYCGQQIYRRASRDANGNPVRGQPDDAQIDHVVSRADGGHGGAHNGAASCRRCNRSKDIKPLEQWDNELREYLEP</sequence>
<organism evidence="4 5">
    <name type="scientific">Labedaea rhizosphaerae</name>
    <dbReference type="NCBI Taxonomy" id="598644"/>
    <lineage>
        <taxon>Bacteria</taxon>
        <taxon>Bacillati</taxon>
        <taxon>Actinomycetota</taxon>
        <taxon>Actinomycetes</taxon>
        <taxon>Pseudonocardiales</taxon>
        <taxon>Pseudonocardiaceae</taxon>
        <taxon>Labedaea</taxon>
    </lineage>
</organism>
<feature type="chain" id="PRO_5020707093" evidence="2">
    <location>
        <begin position="32"/>
        <end position="2286"/>
    </location>
</feature>
<dbReference type="OrthoDB" id="291011at2"/>
<proteinExistence type="predicted"/>
<dbReference type="InterPro" id="IPR030934">
    <property type="entry name" value="Intein_C"/>
</dbReference>
<dbReference type="Pfam" id="PF01844">
    <property type="entry name" value="HNH"/>
    <property type="match status" value="1"/>
</dbReference>
<feature type="region of interest" description="Disordered" evidence="1">
    <location>
        <begin position="1611"/>
        <end position="1630"/>
    </location>
</feature>
<feature type="signal peptide" evidence="2">
    <location>
        <begin position="1"/>
        <end position="31"/>
    </location>
</feature>
<name>A0A4R6RXQ5_LABRH</name>
<dbReference type="GO" id="GO:0003676">
    <property type="term" value="F:nucleic acid binding"/>
    <property type="evidence" value="ECO:0007669"/>
    <property type="project" value="InterPro"/>
</dbReference>
<dbReference type="SMART" id="SM00306">
    <property type="entry name" value="HintN"/>
    <property type="match status" value="1"/>
</dbReference>
<feature type="region of interest" description="Disordered" evidence="1">
    <location>
        <begin position="1636"/>
        <end position="1674"/>
    </location>
</feature>
<evidence type="ECO:0000313" key="5">
    <source>
        <dbReference type="Proteomes" id="UP000295444"/>
    </source>
</evidence>
<accession>A0A4R6RXQ5</accession>
<feature type="region of interest" description="Disordered" evidence="1">
    <location>
        <begin position="1997"/>
        <end position="2040"/>
    </location>
</feature>
<dbReference type="NCBIfam" id="TIGR03696">
    <property type="entry name" value="Rhs_assc_core"/>
    <property type="match status" value="1"/>
</dbReference>
<dbReference type="Gene3D" id="1.10.30.50">
    <property type="match status" value="1"/>
</dbReference>